<dbReference type="Proteomes" id="UP000663868">
    <property type="component" value="Unassembled WGS sequence"/>
</dbReference>
<organism evidence="3 4">
    <name type="scientific">Adineta steineri</name>
    <dbReference type="NCBI Taxonomy" id="433720"/>
    <lineage>
        <taxon>Eukaryota</taxon>
        <taxon>Metazoa</taxon>
        <taxon>Spiralia</taxon>
        <taxon>Gnathifera</taxon>
        <taxon>Rotifera</taxon>
        <taxon>Eurotatoria</taxon>
        <taxon>Bdelloidea</taxon>
        <taxon>Adinetida</taxon>
        <taxon>Adinetidae</taxon>
        <taxon>Adineta</taxon>
    </lineage>
</organism>
<comment type="caution">
    <text evidence="3">The sequence shown here is derived from an EMBL/GenBank/DDBJ whole genome shotgun (WGS) entry which is preliminary data.</text>
</comment>
<evidence type="ECO:0000313" key="2">
    <source>
        <dbReference type="EMBL" id="CAF3607133.1"/>
    </source>
</evidence>
<reference evidence="3" key="1">
    <citation type="submission" date="2021-02" db="EMBL/GenBank/DDBJ databases">
        <authorList>
            <person name="Nowell W R."/>
        </authorList>
    </citation>
    <scope>NUCLEOTIDE SEQUENCE</scope>
</reference>
<dbReference type="EMBL" id="CAJOAY010000305">
    <property type="protein sequence ID" value="CAF3624250.1"/>
    <property type="molecule type" value="Genomic_DNA"/>
</dbReference>
<accession>A0A818PJ42</accession>
<dbReference type="Proteomes" id="UP000663881">
    <property type="component" value="Unassembled WGS sequence"/>
</dbReference>
<name>A0A818PJ42_9BILA</name>
<evidence type="ECO:0000256" key="1">
    <source>
        <dbReference type="SAM" id="MobiDB-lite"/>
    </source>
</evidence>
<evidence type="ECO:0000313" key="3">
    <source>
        <dbReference type="EMBL" id="CAF3624250.1"/>
    </source>
</evidence>
<dbReference type="AlphaFoldDB" id="A0A818PJ42"/>
<feature type="region of interest" description="Disordered" evidence="1">
    <location>
        <begin position="74"/>
        <end position="93"/>
    </location>
</feature>
<gene>
    <name evidence="2" type="ORF">KXQ929_LOCUS5445</name>
    <name evidence="3" type="ORF">OKA104_LOCUS7786</name>
</gene>
<sequence length="170" mass="19529">MVPKHHYLDEAWSEFERFSTNDYMRQLVDAQANAASDTIMADIPSELSPTSTDEYKGLQSSIKQLKDELIRLRTDTDSKSSSTEPTASDLQNQIKQIDNRCNEMMTEMTSFQKSLNWIMEVMVHPGMNKDPPLILPKPHHDNSKRFTSKHVPIPILSNIRHRYGIGIGLW</sequence>
<proteinExistence type="predicted"/>
<dbReference type="EMBL" id="CAJOBB010000199">
    <property type="protein sequence ID" value="CAF3607133.1"/>
    <property type="molecule type" value="Genomic_DNA"/>
</dbReference>
<feature type="compositionally biased region" description="Polar residues" evidence="1">
    <location>
        <begin position="79"/>
        <end position="93"/>
    </location>
</feature>
<evidence type="ECO:0000313" key="4">
    <source>
        <dbReference type="Proteomes" id="UP000663881"/>
    </source>
</evidence>
<protein>
    <submittedName>
        <fullName evidence="3">Uncharacterized protein</fullName>
    </submittedName>
</protein>